<dbReference type="RefSeq" id="WP_212978386.1">
    <property type="nucleotide sequence ID" value="NZ_AP025343.1"/>
</dbReference>
<evidence type="ECO:0000313" key="3">
    <source>
        <dbReference type="Proteomes" id="UP000682811"/>
    </source>
</evidence>
<accession>A0A920CRW8</accession>
<dbReference type="PANTHER" id="PTHR37817">
    <property type="entry name" value="N-ACETYLTRANSFERASE EIS"/>
    <property type="match status" value="1"/>
</dbReference>
<evidence type="ECO:0000259" key="1">
    <source>
        <dbReference type="PROSITE" id="PS51186"/>
    </source>
</evidence>
<reference evidence="2 3" key="1">
    <citation type="submission" date="2021-03" db="EMBL/GenBank/DDBJ databases">
        <title>Antimicrobial resistance genes in bacteria isolated from Japanese honey, and their potential for conferring macrolide and lincosamide resistance in the American foulbrood pathogen Paenibacillus larvae.</title>
        <authorList>
            <person name="Okamoto M."/>
            <person name="Kumagai M."/>
            <person name="Kanamori H."/>
            <person name="Takamatsu D."/>
        </authorList>
    </citation>
    <scope>NUCLEOTIDE SEQUENCE [LARGE SCALE GENOMIC DNA]</scope>
    <source>
        <strain evidence="2 3">J34TS1</strain>
    </source>
</reference>
<dbReference type="AlphaFoldDB" id="A0A920CRW8"/>
<dbReference type="Pfam" id="PF13527">
    <property type="entry name" value="Acetyltransf_9"/>
    <property type="match status" value="1"/>
</dbReference>
<dbReference type="PROSITE" id="PS51186">
    <property type="entry name" value="GNAT"/>
    <property type="match status" value="1"/>
</dbReference>
<proteinExistence type="predicted"/>
<feature type="domain" description="N-acetyltransferase" evidence="1">
    <location>
        <begin position="6"/>
        <end position="146"/>
    </location>
</feature>
<protein>
    <recommendedName>
        <fullName evidence="1">N-acetyltransferase domain-containing protein</fullName>
    </recommendedName>
</protein>
<dbReference type="Proteomes" id="UP000682811">
    <property type="component" value="Unassembled WGS sequence"/>
</dbReference>
<dbReference type="CDD" id="cd04301">
    <property type="entry name" value="NAT_SF"/>
    <property type="match status" value="1"/>
</dbReference>
<organism evidence="2 3">
    <name type="scientific">Paenibacillus azoreducens</name>
    <dbReference type="NCBI Taxonomy" id="116718"/>
    <lineage>
        <taxon>Bacteria</taxon>
        <taxon>Bacillati</taxon>
        <taxon>Bacillota</taxon>
        <taxon>Bacilli</taxon>
        <taxon>Bacillales</taxon>
        <taxon>Paenibacillaceae</taxon>
        <taxon>Paenibacillus</taxon>
    </lineage>
</organism>
<evidence type="ECO:0000313" key="2">
    <source>
        <dbReference type="EMBL" id="GIO47544.1"/>
    </source>
</evidence>
<name>A0A920CRW8_9BACL</name>
<comment type="caution">
    <text evidence="2">The sequence shown here is derived from an EMBL/GenBank/DDBJ whole genome shotgun (WGS) entry which is preliminary data.</text>
</comment>
<dbReference type="Gene3D" id="3.40.630.30">
    <property type="match status" value="2"/>
</dbReference>
<dbReference type="InterPro" id="IPR000182">
    <property type="entry name" value="GNAT_dom"/>
</dbReference>
<dbReference type="PANTHER" id="PTHR37817:SF1">
    <property type="entry name" value="N-ACETYLTRANSFERASE EIS"/>
    <property type="match status" value="1"/>
</dbReference>
<dbReference type="GO" id="GO:0034069">
    <property type="term" value="F:aminoglycoside N-acetyltransferase activity"/>
    <property type="evidence" value="ECO:0007669"/>
    <property type="project" value="TreeGrafter"/>
</dbReference>
<dbReference type="InterPro" id="IPR051554">
    <property type="entry name" value="Acetyltransferase_Eis"/>
</dbReference>
<gene>
    <name evidence="2" type="ORF">J34TS1_23090</name>
</gene>
<dbReference type="EMBL" id="BORT01000008">
    <property type="protein sequence ID" value="GIO47544.1"/>
    <property type="molecule type" value="Genomic_DNA"/>
</dbReference>
<keyword evidence="3" id="KW-1185">Reference proteome</keyword>
<dbReference type="InterPro" id="IPR016181">
    <property type="entry name" value="Acyl_CoA_acyltransferase"/>
</dbReference>
<sequence>MTSHQPEIRHIANRAELEAVYDILGDVFPDGRDFFQKRLDHDSAYDLTTTWIAMQQGDIASTVQVFPFASRIGDAAVKIGGIGSVATVPAYRGQGHCRQILRNLSAWMEQQEYDLSLLFAVINPFYEKAGWHTVPETMYEMRRADITSETSREYGIIPFDPSYTEVISGIYEQFNAGNAGTVIRPRGHWHDRLNWPKWQASSCLLAVRNGVVVAYGHISETAADGAAFLDELCYAKGEDQAAIPLFHALTKQRPEAERIWVNLPGDHALIESLSSWGAAKKTLPYMMWKIIRFQPLLAKLAPVFRRRLQSSGVFADVSLEIEWECDGKKAYFHYLNGEAAVEPNPRKGAEYLHIGLTQKQFISLLLHGYGGTDVETRGYPVLEVLFPKQNFVFYLTDRF</sequence>
<dbReference type="SUPFAM" id="SSF55729">
    <property type="entry name" value="Acyl-CoA N-acyltransferases (Nat)"/>
    <property type="match status" value="1"/>
</dbReference>
<dbReference type="GO" id="GO:0030649">
    <property type="term" value="P:aminoglycoside antibiotic catabolic process"/>
    <property type="evidence" value="ECO:0007669"/>
    <property type="project" value="TreeGrafter"/>
</dbReference>